<dbReference type="Pfam" id="PF04972">
    <property type="entry name" value="BON"/>
    <property type="match status" value="1"/>
</dbReference>
<dbReference type="PROSITE" id="PS51371">
    <property type="entry name" value="CBS"/>
    <property type="match status" value="2"/>
</dbReference>
<dbReference type="EMBL" id="SJJZ01000002">
    <property type="protein sequence ID" value="TCC08857.1"/>
    <property type="molecule type" value="Genomic_DNA"/>
</dbReference>
<evidence type="ECO:0000256" key="1">
    <source>
        <dbReference type="ARBA" id="ARBA00023122"/>
    </source>
</evidence>
<evidence type="ECO:0000259" key="3">
    <source>
        <dbReference type="PROSITE" id="PS50914"/>
    </source>
</evidence>
<dbReference type="Pfam" id="PF00571">
    <property type="entry name" value="CBS"/>
    <property type="match status" value="2"/>
</dbReference>
<dbReference type="InterPro" id="IPR046342">
    <property type="entry name" value="CBS_dom_sf"/>
</dbReference>
<comment type="caution">
    <text evidence="5">The sequence shown here is derived from an EMBL/GenBank/DDBJ whole genome shotgun (WGS) entry which is preliminary data.</text>
</comment>
<dbReference type="InterPro" id="IPR000644">
    <property type="entry name" value="CBS_dom"/>
</dbReference>
<evidence type="ECO:0000313" key="6">
    <source>
        <dbReference type="Proteomes" id="UP000292346"/>
    </source>
</evidence>
<dbReference type="SUPFAM" id="SSF54631">
    <property type="entry name" value="CBS-domain pair"/>
    <property type="match status" value="1"/>
</dbReference>
<gene>
    <name evidence="5" type="ORF">E0H45_21525</name>
</gene>
<dbReference type="InterPro" id="IPR007055">
    <property type="entry name" value="BON_dom"/>
</dbReference>
<feature type="domain" description="CBS" evidence="4">
    <location>
        <begin position="91"/>
        <end position="146"/>
    </location>
</feature>
<dbReference type="InterPro" id="IPR017080">
    <property type="entry name" value="UCP036990_CBS_BON"/>
</dbReference>
<evidence type="ECO:0000313" key="5">
    <source>
        <dbReference type="EMBL" id="TCC08857.1"/>
    </source>
</evidence>
<reference evidence="5 6" key="1">
    <citation type="submission" date="2019-02" db="EMBL/GenBank/DDBJ databases">
        <title>Kribbella capetownensis sp. nov. and Kribbella speibonae sp. nov., isolated from soil.</title>
        <authorList>
            <person name="Curtis S.M."/>
            <person name="Norton I."/>
            <person name="Everest G.J."/>
            <person name="Meyers P.R."/>
        </authorList>
    </citation>
    <scope>NUCLEOTIDE SEQUENCE [LARGE SCALE GENOMIC DNA]</scope>
    <source>
        <strain evidence="5 6">KCTC 29219</strain>
    </source>
</reference>
<dbReference type="Proteomes" id="UP000292346">
    <property type="component" value="Unassembled WGS sequence"/>
</dbReference>
<dbReference type="OrthoDB" id="3626971at2"/>
<protein>
    <submittedName>
        <fullName evidence="5">CBS domain-containing protein</fullName>
    </submittedName>
</protein>
<keyword evidence="1 2" id="KW-0129">CBS domain</keyword>
<evidence type="ECO:0000256" key="2">
    <source>
        <dbReference type="PROSITE-ProRule" id="PRU00703"/>
    </source>
</evidence>
<keyword evidence="6" id="KW-1185">Reference proteome</keyword>
<dbReference type="Gene3D" id="3.10.580.10">
    <property type="entry name" value="CBS-domain"/>
    <property type="match status" value="1"/>
</dbReference>
<dbReference type="PANTHER" id="PTHR43080:SF29">
    <property type="entry name" value="OS02G0818000 PROTEIN"/>
    <property type="match status" value="1"/>
</dbReference>
<name>A0A4R0HCT1_9ACTN</name>
<dbReference type="PANTHER" id="PTHR43080">
    <property type="entry name" value="CBS DOMAIN-CONTAINING PROTEIN CBSX3, MITOCHONDRIAL"/>
    <property type="match status" value="1"/>
</dbReference>
<dbReference type="CDD" id="cd04586">
    <property type="entry name" value="CBS_pair_BON_assoc"/>
    <property type="match status" value="1"/>
</dbReference>
<proteinExistence type="predicted"/>
<dbReference type="AlphaFoldDB" id="A0A4R0HCT1"/>
<dbReference type="PIRSF" id="PIRSF036990">
    <property type="entry name" value="UCP036990_CBS_BON"/>
    <property type="match status" value="1"/>
</dbReference>
<dbReference type="Gene3D" id="3.30.1340.30">
    <property type="match status" value="1"/>
</dbReference>
<accession>A0A4R0HCT1</accession>
<dbReference type="SMART" id="SM00116">
    <property type="entry name" value="CBS"/>
    <property type="match status" value="2"/>
</dbReference>
<dbReference type="PROSITE" id="PS50914">
    <property type="entry name" value="BON"/>
    <property type="match status" value="1"/>
</dbReference>
<organism evidence="5 6">
    <name type="scientific">Kribbella soli</name>
    <dbReference type="NCBI Taxonomy" id="1124743"/>
    <lineage>
        <taxon>Bacteria</taxon>
        <taxon>Bacillati</taxon>
        <taxon>Actinomycetota</taxon>
        <taxon>Actinomycetes</taxon>
        <taxon>Propionibacteriales</taxon>
        <taxon>Kribbellaceae</taxon>
        <taxon>Kribbella</taxon>
    </lineage>
</organism>
<dbReference type="InterPro" id="IPR051257">
    <property type="entry name" value="Diverse_CBS-Domain"/>
</dbReference>
<feature type="domain" description="CBS" evidence="4">
    <location>
        <begin position="11"/>
        <end position="68"/>
    </location>
</feature>
<feature type="domain" description="BON" evidence="3">
    <location>
        <begin position="143"/>
        <end position="212"/>
    </location>
</feature>
<evidence type="ECO:0000259" key="4">
    <source>
        <dbReference type="PROSITE" id="PS51371"/>
    </source>
</evidence>
<sequence>MRNFLTVSDVMTRDVITVEKDTPYKAVAAILAEHHISAVPVRDVFGRVVGVVSETDLLRKEEFQRSPRHTVHLAHRKAHSKAEALTPEQLMTSPAVTVEGGCTLDEAARLMAARGITRLVVTDGGKLVGIVARSDLLSAYLASDQETLARVRRDVIERHLWDDPRAVDVSVVDGVVTLTGQVEKRSTAAVAEQLIAAVDGVIAVRNQLTWAFDDTARAPGGVFY</sequence>